<dbReference type="CDD" id="cd07302">
    <property type="entry name" value="CHD"/>
    <property type="match status" value="1"/>
</dbReference>
<proteinExistence type="inferred from homology"/>
<dbReference type="AlphaFoldDB" id="A0A3N1DAP1"/>
<organism evidence="3 4">
    <name type="scientific">Actinocorallia herbida</name>
    <dbReference type="NCBI Taxonomy" id="58109"/>
    <lineage>
        <taxon>Bacteria</taxon>
        <taxon>Bacillati</taxon>
        <taxon>Actinomycetota</taxon>
        <taxon>Actinomycetes</taxon>
        <taxon>Streptosporangiales</taxon>
        <taxon>Thermomonosporaceae</taxon>
        <taxon>Actinocorallia</taxon>
    </lineage>
</organism>
<dbReference type="GO" id="GO:0009190">
    <property type="term" value="P:cyclic nucleotide biosynthetic process"/>
    <property type="evidence" value="ECO:0007669"/>
    <property type="project" value="InterPro"/>
</dbReference>
<dbReference type="RefSeq" id="WP_123669535.1">
    <property type="nucleotide sequence ID" value="NZ_RJKE01000001.1"/>
</dbReference>
<comment type="caution">
    <text evidence="3">The sequence shown here is derived from an EMBL/GenBank/DDBJ whole genome shotgun (WGS) entry which is preliminary data.</text>
</comment>
<sequence length="338" mass="36180">MTDAREVEELLLGEPLTHTMTDMEELSGLDAEIGLRLWSALGFPTPSPEEIAFTEEDVTALGEIRELLDHDYVDEEMILRVARGVGQGMNRMANRVAELWLERLAEQLVKPGDVADEDAVVAALTASAELRPKFERLLLRAWRRQLAAAGVRAFGAAADATADAGTGTALVSVGFADIVSFTRLSRRLSPSGLAELVDRFETATATIIAEEGGRVIKTLGDEVLFTAPTAEAAAEIGLRISDWSAADDFPDVRVGLAGGEVILRLGDVFGTPVNLAARLTAAARPGTVLAAPELAADLASGDGYTLRRLSARPLQGIGKVRPYLLRRHSSERPQLTST</sequence>
<dbReference type="Gene3D" id="3.30.70.1230">
    <property type="entry name" value="Nucleotide cyclase"/>
    <property type="match status" value="1"/>
</dbReference>
<evidence type="ECO:0000313" key="3">
    <source>
        <dbReference type="EMBL" id="ROO90601.1"/>
    </source>
</evidence>
<evidence type="ECO:0000256" key="1">
    <source>
        <dbReference type="ARBA" id="ARBA00005381"/>
    </source>
</evidence>
<dbReference type="EMBL" id="RJKE01000001">
    <property type="protein sequence ID" value="ROO90601.1"/>
    <property type="molecule type" value="Genomic_DNA"/>
</dbReference>
<protein>
    <submittedName>
        <fullName evidence="3">Adenylate cyclase</fullName>
    </submittedName>
</protein>
<dbReference type="GO" id="GO:0035556">
    <property type="term" value="P:intracellular signal transduction"/>
    <property type="evidence" value="ECO:0007669"/>
    <property type="project" value="InterPro"/>
</dbReference>
<dbReference type="InterPro" id="IPR050697">
    <property type="entry name" value="Adenylyl/Guanylyl_Cyclase_3/4"/>
</dbReference>
<dbReference type="InterPro" id="IPR029787">
    <property type="entry name" value="Nucleotide_cyclase"/>
</dbReference>
<accession>A0A3N1DAP1</accession>
<evidence type="ECO:0000259" key="2">
    <source>
        <dbReference type="PROSITE" id="PS50125"/>
    </source>
</evidence>
<dbReference type="SUPFAM" id="SSF55073">
    <property type="entry name" value="Nucleotide cyclase"/>
    <property type="match status" value="1"/>
</dbReference>
<reference evidence="3 4" key="1">
    <citation type="submission" date="2018-11" db="EMBL/GenBank/DDBJ databases">
        <title>Sequencing the genomes of 1000 actinobacteria strains.</title>
        <authorList>
            <person name="Klenk H.-P."/>
        </authorList>
    </citation>
    <scope>NUCLEOTIDE SEQUENCE [LARGE SCALE GENOMIC DNA]</scope>
    <source>
        <strain evidence="3 4">DSM 44254</strain>
    </source>
</reference>
<name>A0A3N1DAP1_9ACTN</name>
<dbReference type="Proteomes" id="UP000272400">
    <property type="component" value="Unassembled WGS sequence"/>
</dbReference>
<feature type="domain" description="Guanylate cyclase" evidence="2">
    <location>
        <begin position="172"/>
        <end position="280"/>
    </location>
</feature>
<dbReference type="PROSITE" id="PS50125">
    <property type="entry name" value="GUANYLATE_CYCLASE_2"/>
    <property type="match status" value="1"/>
</dbReference>
<dbReference type="SMART" id="SM00044">
    <property type="entry name" value="CYCc"/>
    <property type="match status" value="1"/>
</dbReference>
<dbReference type="PANTHER" id="PTHR43081">
    <property type="entry name" value="ADENYLATE CYCLASE, TERMINAL-DIFFERENTIATION SPECIFIC-RELATED"/>
    <property type="match status" value="1"/>
</dbReference>
<dbReference type="OrthoDB" id="310836at2"/>
<dbReference type="Pfam" id="PF00211">
    <property type="entry name" value="Guanylate_cyc"/>
    <property type="match status" value="1"/>
</dbReference>
<dbReference type="GO" id="GO:0004016">
    <property type="term" value="F:adenylate cyclase activity"/>
    <property type="evidence" value="ECO:0007669"/>
    <property type="project" value="UniProtKB-ARBA"/>
</dbReference>
<comment type="similarity">
    <text evidence="1">Belongs to the adenylyl cyclase class-3 family.</text>
</comment>
<keyword evidence="4" id="KW-1185">Reference proteome</keyword>
<dbReference type="InterPro" id="IPR001054">
    <property type="entry name" value="A/G_cyclase"/>
</dbReference>
<dbReference type="PANTHER" id="PTHR43081:SF1">
    <property type="entry name" value="ADENYLATE CYCLASE, TERMINAL-DIFFERENTIATION SPECIFIC"/>
    <property type="match status" value="1"/>
</dbReference>
<gene>
    <name evidence="3" type="ORF">EDD29_8333</name>
</gene>
<evidence type="ECO:0000313" key="4">
    <source>
        <dbReference type="Proteomes" id="UP000272400"/>
    </source>
</evidence>